<dbReference type="NCBIfam" id="NF038402">
    <property type="entry name" value="TroA_like"/>
    <property type="match status" value="1"/>
</dbReference>
<dbReference type="PANTHER" id="PTHR30535:SF34">
    <property type="entry name" value="MOLYBDATE-BINDING PROTEIN MOLA"/>
    <property type="match status" value="1"/>
</dbReference>
<dbReference type="InterPro" id="IPR054828">
    <property type="entry name" value="Vit_B12_bind_prot"/>
</dbReference>
<dbReference type="Pfam" id="PF01497">
    <property type="entry name" value="Peripla_BP_2"/>
    <property type="match status" value="1"/>
</dbReference>
<proteinExistence type="predicted"/>
<dbReference type="RefSeq" id="WP_149569244.1">
    <property type="nucleotide sequence ID" value="NZ_CP035807.1"/>
</dbReference>
<dbReference type="Gene3D" id="3.40.50.1980">
    <property type="entry name" value="Nitrogenase molybdenum iron protein domain"/>
    <property type="match status" value="2"/>
</dbReference>
<dbReference type="InterPro" id="IPR050902">
    <property type="entry name" value="ABC_Transporter_SBP"/>
</dbReference>
<evidence type="ECO:0000259" key="3">
    <source>
        <dbReference type="PROSITE" id="PS50983"/>
    </source>
</evidence>
<feature type="domain" description="Fe/B12 periplasmic-binding" evidence="3">
    <location>
        <begin position="53"/>
        <end position="301"/>
    </location>
</feature>
<organism evidence="4 5">
    <name type="scientific">Thiospirochaeta perfilievii</name>
    <dbReference type="NCBI Taxonomy" id="252967"/>
    <lineage>
        <taxon>Bacteria</taxon>
        <taxon>Pseudomonadati</taxon>
        <taxon>Spirochaetota</taxon>
        <taxon>Spirochaetia</taxon>
        <taxon>Spirochaetales</taxon>
        <taxon>Spirochaetaceae</taxon>
        <taxon>Thiospirochaeta</taxon>
    </lineage>
</organism>
<evidence type="ECO:0000256" key="1">
    <source>
        <dbReference type="ARBA" id="ARBA00022729"/>
    </source>
</evidence>
<evidence type="ECO:0000256" key="2">
    <source>
        <dbReference type="SAM" id="SignalP"/>
    </source>
</evidence>
<dbReference type="CDD" id="cd01143">
    <property type="entry name" value="YvrC"/>
    <property type="match status" value="1"/>
</dbReference>
<dbReference type="PANTHER" id="PTHR30535">
    <property type="entry name" value="VITAMIN B12-BINDING PROTEIN"/>
    <property type="match status" value="1"/>
</dbReference>
<protein>
    <submittedName>
        <fullName evidence="4">ABC transporter substrate-binding protein</fullName>
    </submittedName>
</protein>
<name>A0A5C1QFU0_9SPIO</name>
<dbReference type="Proteomes" id="UP000323824">
    <property type="component" value="Chromosome"/>
</dbReference>
<reference evidence="4 5" key="2">
    <citation type="submission" date="2019-09" db="EMBL/GenBank/DDBJ databases">
        <title>Complete Genome Sequence and Methylome Analysis of free living Spirochaetas.</title>
        <authorList>
            <person name="Leshcheva N."/>
            <person name="Mikheeva N."/>
        </authorList>
    </citation>
    <scope>NUCLEOTIDE SEQUENCE [LARGE SCALE GENOMIC DNA]</scope>
    <source>
        <strain evidence="4 5">P</strain>
    </source>
</reference>
<gene>
    <name evidence="4" type="ORF">EW093_15335</name>
</gene>
<dbReference type="SUPFAM" id="SSF53807">
    <property type="entry name" value="Helical backbone' metal receptor"/>
    <property type="match status" value="1"/>
</dbReference>
<reference evidence="4 5" key="1">
    <citation type="submission" date="2019-02" db="EMBL/GenBank/DDBJ databases">
        <authorList>
            <person name="Fomenkov A."/>
            <person name="Dubinina G."/>
            <person name="Grabovich M."/>
            <person name="Vincze T."/>
            <person name="Roberts R.J."/>
        </authorList>
    </citation>
    <scope>NUCLEOTIDE SEQUENCE [LARGE SCALE GENOMIC DNA]</scope>
    <source>
        <strain evidence="4 5">P</strain>
    </source>
</reference>
<dbReference type="EMBL" id="CP035807">
    <property type="protein sequence ID" value="QEN06010.1"/>
    <property type="molecule type" value="Genomic_DNA"/>
</dbReference>
<evidence type="ECO:0000313" key="5">
    <source>
        <dbReference type="Proteomes" id="UP000323824"/>
    </source>
</evidence>
<dbReference type="InterPro" id="IPR002491">
    <property type="entry name" value="ABC_transptr_periplasmic_BD"/>
</dbReference>
<feature type="chain" id="PRO_5023069991" evidence="2">
    <location>
        <begin position="22"/>
        <end position="302"/>
    </location>
</feature>
<dbReference type="PROSITE" id="PS50983">
    <property type="entry name" value="FE_B12_PBP"/>
    <property type="match status" value="1"/>
</dbReference>
<dbReference type="AlphaFoldDB" id="A0A5C1QFU0"/>
<dbReference type="GO" id="GO:0071281">
    <property type="term" value="P:cellular response to iron ion"/>
    <property type="evidence" value="ECO:0007669"/>
    <property type="project" value="TreeGrafter"/>
</dbReference>
<dbReference type="KEGG" id="sper:EW093_15335"/>
<dbReference type="OrthoDB" id="9816357at2"/>
<accession>A0A5C1QFU0</accession>
<feature type="signal peptide" evidence="2">
    <location>
        <begin position="1"/>
        <end position="21"/>
    </location>
</feature>
<keyword evidence="1 2" id="KW-0732">Signal</keyword>
<evidence type="ECO:0000313" key="4">
    <source>
        <dbReference type="EMBL" id="QEN06010.1"/>
    </source>
</evidence>
<keyword evidence="5" id="KW-1185">Reference proteome</keyword>
<sequence>MRNLKKVVIYLLLLTSNVIFATSNSETNNNSNSFLQITDYRGREVVLASEPQRVISLAPNITETIFKLGAEDKLVGRTDYCDYPVEVDKIESIGTLLQPSIEKIVELNPDVIIASTHFSNELLTKLENIKLKVIIIDELGSLEGLYSNILDVGSIVNKKDQANLVVNNLKSRIEELSNMVKDLDKPSLYYVISYGEYGDFTSGGDTFISQLLELSGGINIAKDSMGWSYSLEKIVEKNPDIIICSKYYNTLQGIKSATGYKELPAVKNNRVYEIDNNLIDRQGPRVGDGLEALIKIVHPELF</sequence>